<comment type="subcellular location">
    <subcellularLocation>
        <location evidence="1">Membrane</location>
        <topology evidence="1">Multi-pass membrane protein</topology>
    </subcellularLocation>
</comment>
<proteinExistence type="predicted"/>
<comment type="caution">
    <text evidence="6">The sequence shown here is derived from an EMBL/GenBank/DDBJ whole genome shotgun (WGS) entry which is preliminary data.</text>
</comment>
<evidence type="ECO:0000313" key="7">
    <source>
        <dbReference type="Proteomes" id="UP001139293"/>
    </source>
</evidence>
<gene>
    <name evidence="6" type="ORF">L2740_12755</name>
</gene>
<dbReference type="Pfam" id="PF01027">
    <property type="entry name" value="Bax1-I"/>
    <property type="match status" value="1"/>
</dbReference>
<keyword evidence="2 5" id="KW-0812">Transmembrane</keyword>
<dbReference type="GO" id="GO:0016020">
    <property type="term" value="C:membrane"/>
    <property type="evidence" value="ECO:0007669"/>
    <property type="project" value="UniProtKB-SubCell"/>
</dbReference>
<keyword evidence="3 5" id="KW-1133">Transmembrane helix</keyword>
<feature type="transmembrane region" description="Helical" evidence="5">
    <location>
        <begin position="26"/>
        <end position="48"/>
    </location>
</feature>
<evidence type="ECO:0000256" key="5">
    <source>
        <dbReference type="SAM" id="Phobius"/>
    </source>
</evidence>
<reference evidence="6" key="1">
    <citation type="submission" date="2022-01" db="EMBL/GenBank/DDBJ databases">
        <title>Whole genome-based taxonomy of the Shewanellaceae.</title>
        <authorList>
            <person name="Martin-Rodriguez A.J."/>
        </authorList>
    </citation>
    <scope>NUCLEOTIDE SEQUENCE</scope>
    <source>
        <strain evidence="6">KCTC 23973</strain>
    </source>
</reference>
<organism evidence="6 7">
    <name type="scientific">Shewanella pneumatophori</name>
    <dbReference type="NCBI Taxonomy" id="314092"/>
    <lineage>
        <taxon>Bacteria</taxon>
        <taxon>Pseudomonadati</taxon>
        <taxon>Pseudomonadota</taxon>
        <taxon>Gammaproteobacteria</taxon>
        <taxon>Alteromonadales</taxon>
        <taxon>Shewanellaceae</taxon>
        <taxon>Shewanella</taxon>
    </lineage>
</organism>
<feature type="transmembrane region" description="Helical" evidence="5">
    <location>
        <begin position="60"/>
        <end position="78"/>
    </location>
</feature>
<accession>A0A9X2CDP2</accession>
<feature type="transmembrane region" description="Helical" evidence="5">
    <location>
        <begin position="170"/>
        <end position="187"/>
    </location>
</feature>
<feature type="transmembrane region" description="Helical" evidence="5">
    <location>
        <begin position="84"/>
        <end position="105"/>
    </location>
</feature>
<dbReference type="EMBL" id="JAKILB010000007">
    <property type="protein sequence ID" value="MCL1139413.1"/>
    <property type="molecule type" value="Genomic_DNA"/>
</dbReference>
<evidence type="ECO:0000256" key="2">
    <source>
        <dbReference type="ARBA" id="ARBA00022692"/>
    </source>
</evidence>
<protein>
    <submittedName>
        <fullName evidence="6">Bax inhibitor-1 family protein</fullName>
    </submittedName>
</protein>
<evidence type="ECO:0000313" key="6">
    <source>
        <dbReference type="EMBL" id="MCL1139413.1"/>
    </source>
</evidence>
<keyword evidence="4 5" id="KW-0472">Membrane</keyword>
<evidence type="ECO:0000256" key="4">
    <source>
        <dbReference type="ARBA" id="ARBA00023136"/>
    </source>
</evidence>
<evidence type="ECO:0000256" key="1">
    <source>
        <dbReference type="ARBA" id="ARBA00004141"/>
    </source>
</evidence>
<name>A0A9X2CDP2_9GAMM</name>
<dbReference type="AlphaFoldDB" id="A0A9X2CDP2"/>
<dbReference type="Proteomes" id="UP001139293">
    <property type="component" value="Unassembled WGS sequence"/>
</dbReference>
<feature type="transmembrane region" description="Helical" evidence="5">
    <location>
        <begin position="117"/>
        <end position="138"/>
    </location>
</feature>
<feature type="transmembrane region" description="Helical" evidence="5">
    <location>
        <begin position="199"/>
        <end position="218"/>
    </location>
</feature>
<sequence>MENSQAGLSHYLSGLFLKDRSVSKRVFNLVIGLVLIWGFTTNYLTVVYFPTEWINSINPWVILIGFLVFSTLGFLIMFRYEAPLYSFLGYNILTLSVGLLLNLALQEFSYSEIVTAIQYTATITLLMIITATLMPNLFIHFGKVLAVITGWILVIELSWLVIFGHSHETIHWIVAACMCGYIGYFWATASKYGDTLDQAIDFGGMLYMEIINLFLRILQLISKK</sequence>
<feature type="transmembrane region" description="Helical" evidence="5">
    <location>
        <begin position="144"/>
        <end position="163"/>
    </location>
</feature>
<dbReference type="InterPro" id="IPR006214">
    <property type="entry name" value="Bax_inhibitor_1-related"/>
</dbReference>
<dbReference type="RefSeq" id="WP_248950558.1">
    <property type="nucleotide sequence ID" value="NZ_JAKILB010000007.1"/>
</dbReference>
<evidence type="ECO:0000256" key="3">
    <source>
        <dbReference type="ARBA" id="ARBA00022989"/>
    </source>
</evidence>
<keyword evidence="7" id="KW-1185">Reference proteome</keyword>